<sequence>MAKSDPLSYPYLDPTSNHTLHLTYLPSSHFGKDMGTKVKEEKVSLVRQKYKWIKYTSNA</sequence>
<protein>
    <submittedName>
        <fullName evidence="1">Uncharacterized protein</fullName>
    </submittedName>
</protein>
<dbReference type="EMBL" id="VSRR010001772">
    <property type="protein sequence ID" value="MPC27588.1"/>
    <property type="molecule type" value="Genomic_DNA"/>
</dbReference>
<name>A0A5B7E1G2_PORTR</name>
<proteinExistence type="predicted"/>
<evidence type="ECO:0000313" key="2">
    <source>
        <dbReference type="Proteomes" id="UP000324222"/>
    </source>
</evidence>
<dbReference type="AlphaFoldDB" id="A0A5B7E1G2"/>
<keyword evidence="2" id="KW-1185">Reference proteome</keyword>
<accession>A0A5B7E1G2</accession>
<organism evidence="1 2">
    <name type="scientific">Portunus trituberculatus</name>
    <name type="common">Swimming crab</name>
    <name type="synonym">Neptunus trituberculatus</name>
    <dbReference type="NCBI Taxonomy" id="210409"/>
    <lineage>
        <taxon>Eukaryota</taxon>
        <taxon>Metazoa</taxon>
        <taxon>Ecdysozoa</taxon>
        <taxon>Arthropoda</taxon>
        <taxon>Crustacea</taxon>
        <taxon>Multicrustacea</taxon>
        <taxon>Malacostraca</taxon>
        <taxon>Eumalacostraca</taxon>
        <taxon>Eucarida</taxon>
        <taxon>Decapoda</taxon>
        <taxon>Pleocyemata</taxon>
        <taxon>Brachyura</taxon>
        <taxon>Eubrachyura</taxon>
        <taxon>Portunoidea</taxon>
        <taxon>Portunidae</taxon>
        <taxon>Portuninae</taxon>
        <taxon>Portunus</taxon>
    </lineage>
</organism>
<gene>
    <name evidence="1" type="ORF">E2C01_020763</name>
</gene>
<evidence type="ECO:0000313" key="1">
    <source>
        <dbReference type="EMBL" id="MPC27588.1"/>
    </source>
</evidence>
<reference evidence="1 2" key="1">
    <citation type="submission" date="2019-05" db="EMBL/GenBank/DDBJ databases">
        <title>Another draft genome of Portunus trituberculatus and its Hox gene families provides insights of decapod evolution.</title>
        <authorList>
            <person name="Jeong J.-H."/>
            <person name="Song I."/>
            <person name="Kim S."/>
            <person name="Choi T."/>
            <person name="Kim D."/>
            <person name="Ryu S."/>
            <person name="Kim W."/>
        </authorList>
    </citation>
    <scope>NUCLEOTIDE SEQUENCE [LARGE SCALE GENOMIC DNA]</scope>
    <source>
        <tissue evidence="1">Muscle</tissue>
    </source>
</reference>
<comment type="caution">
    <text evidence="1">The sequence shown here is derived from an EMBL/GenBank/DDBJ whole genome shotgun (WGS) entry which is preliminary data.</text>
</comment>
<dbReference type="Proteomes" id="UP000324222">
    <property type="component" value="Unassembled WGS sequence"/>
</dbReference>